<organism evidence="1 2">
    <name type="scientific">Nocardioides mangrovi</name>
    <dbReference type="NCBI Taxonomy" id="2874580"/>
    <lineage>
        <taxon>Bacteria</taxon>
        <taxon>Bacillati</taxon>
        <taxon>Actinomycetota</taxon>
        <taxon>Actinomycetes</taxon>
        <taxon>Propionibacteriales</taxon>
        <taxon>Nocardioidaceae</taxon>
        <taxon>Nocardioides</taxon>
    </lineage>
</organism>
<protein>
    <submittedName>
        <fullName evidence="1">Uncharacterized protein</fullName>
    </submittedName>
</protein>
<reference evidence="1 2" key="1">
    <citation type="submission" date="2021-09" db="EMBL/GenBank/DDBJ databases">
        <title>Whole genome sequence of Nocardioides sp. GBK3QG-3.</title>
        <authorList>
            <person name="Tuo L."/>
        </authorList>
    </citation>
    <scope>NUCLEOTIDE SEQUENCE [LARGE SCALE GENOMIC DNA]</scope>
    <source>
        <strain evidence="1 2">GBK3QG-3</strain>
    </source>
</reference>
<sequence>MATTTGTPMPTIQDEMNSLLQEAIRVAGGHLADAPTFAPFGLARTLGGQIERAEMTAEEGSVEVAAADVHSSLVQALADRRDLLVAAAVVSDLQARDSAGELITHLVRVEVEHRDEGGRTLAVLVSYDRADDGVVTFSDQPRTEPAERRIWV</sequence>
<gene>
    <name evidence="1" type="ORF">K8U61_08265</name>
</gene>
<dbReference type="EMBL" id="JAIQZJ010000003">
    <property type="protein sequence ID" value="MBZ5738155.1"/>
    <property type="molecule type" value="Genomic_DNA"/>
</dbReference>
<proteinExistence type="predicted"/>
<comment type="caution">
    <text evidence="1">The sequence shown here is derived from an EMBL/GenBank/DDBJ whole genome shotgun (WGS) entry which is preliminary data.</text>
</comment>
<keyword evidence="2" id="KW-1185">Reference proteome</keyword>
<evidence type="ECO:0000313" key="2">
    <source>
        <dbReference type="Proteomes" id="UP000780875"/>
    </source>
</evidence>
<name>A0ABS7UBD0_9ACTN</name>
<evidence type="ECO:0000313" key="1">
    <source>
        <dbReference type="EMBL" id="MBZ5738155.1"/>
    </source>
</evidence>
<accession>A0ABS7UBD0</accession>
<dbReference type="RefSeq" id="WP_224122525.1">
    <property type="nucleotide sequence ID" value="NZ_JAIQZJ010000003.1"/>
</dbReference>
<dbReference type="Proteomes" id="UP000780875">
    <property type="component" value="Unassembled WGS sequence"/>
</dbReference>